<reference evidence="2" key="1">
    <citation type="journal article" date="2013" name="Genetics">
        <title>The draft genome and transcriptome of Panagrellus redivivus are shaped by the harsh demands of a free-living lifestyle.</title>
        <authorList>
            <person name="Srinivasan J."/>
            <person name="Dillman A.R."/>
            <person name="Macchietto M.G."/>
            <person name="Heikkinen L."/>
            <person name="Lakso M."/>
            <person name="Fracchia K.M."/>
            <person name="Antoshechkin I."/>
            <person name="Mortazavi A."/>
            <person name="Wong G."/>
            <person name="Sternberg P.W."/>
        </authorList>
    </citation>
    <scope>NUCLEOTIDE SEQUENCE [LARGE SCALE GENOMIC DNA]</scope>
    <source>
        <strain evidence="2">MT8872</strain>
    </source>
</reference>
<accession>A0A7E4URA7</accession>
<protein>
    <submittedName>
        <fullName evidence="3">ZM domain-containing protein</fullName>
    </submittedName>
</protein>
<evidence type="ECO:0000313" key="2">
    <source>
        <dbReference type="Proteomes" id="UP000492821"/>
    </source>
</evidence>
<reference evidence="3" key="2">
    <citation type="submission" date="2020-10" db="UniProtKB">
        <authorList>
            <consortium name="WormBaseParasite"/>
        </authorList>
    </citation>
    <scope>IDENTIFICATION</scope>
</reference>
<dbReference type="AlphaFoldDB" id="A0A7E4URA7"/>
<keyword evidence="2" id="KW-1185">Reference proteome</keyword>
<feature type="compositionally biased region" description="Pro residues" evidence="1">
    <location>
        <begin position="55"/>
        <end position="64"/>
    </location>
</feature>
<dbReference type="Proteomes" id="UP000492821">
    <property type="component" value="Unassembled WGS sequence"/>
</dbReference>
<name>A0A7E4URA7_PANRE</name>
<dbReference type="WBParaSite" id="Pan_g11507.t1">
    <property type="protein sequence ID" value="Pan_g11507.t1"/>
    <property type="gene ID" value="Pan_g11507"/>
</dbReference>
<sequence>MKVKEQLNAARRNYMNRASADMHQHIIVTTGEGFGPRGQRTVVMSRPRVVKPPYYEEPPPPYPGLEPSTSSDPNYGYPGSSTPAIRSVPVPDSTNRPPAYTELEIQQLPGSIGPSMPFTQSTVTPLAMTQAHVLPQKT</sequence>
<feature type="compositionally biased region" description="Polar residues" evidence="1">
    <location>
        <begin position="68"/>
        <end position="84"/>
    </location>
</feature>
<organism evidence="2 3">
    <name type="scientific">Panagrellus redivivus</name>
    <name type="common">Microworm</name>
    <dbReference type="NCBI Taxonomy" id="6233"/>
    <lineage>
        <taxon>Eukaryota</taxon>
        <taxon>Metazoa</taxon>
        <taxon>Ecdysozoa</taxon>
        <taxon>Nematoda</taxon>
        <taxon>Chromadorea</taxon>
        <taxon>Rhabditida</taxon>
        <taxon>Tylenchina</taxon>
        <taxon>Panagrolaimomorpha</taxon>
        <taxon>Panagrolaimoidea</taxon>
        <taxon>Panagrolaimidae</taxon>
        <taxon>Panagrellus</taxon>
    </lineage>
</organism>
<evidence type="ECO:0000256" key="1">
    <source>
        <dbReference type="SAM" id="MobiDB-lite"/>
    </source>
</evidence>
<feature type="region of interest" description="Disordered" evidence="1">
    <location>
        <begin position="48"/>
        <end position="98"/>
    </location>
</feature>
<proteinExistence type="predicted"/>
<evidence type="ECO:0000313" key="3">
    <source>
        <dbReference type="WBParaSite" id="Pan_g11507.t1"/>
    </source>
</evidence>